<evidence type="ECO:0000313" key="1">
    <source>
        <dbReference type="EMBL" id="SOB50604.1"/>
    </source>
</evidence>
<dbReference type="InterPro" id="IPR032581">
    <property type="entry name" value="DUF4917"/>
</dbReference>
<evidence type="ECO:0008006" key="3">
    <source>
        <dbReference type="Google" id="ProtNLM"/>
    </source>
</evidence>
<organism evidence="1 2">
    <name type="scientific">Pseudomonas lundensis</name>
    <dbReference type="NCBI Taxonomy" id="86185"/>
    <lineage>
        <taxon>Bacteria</taxon>
        <taxon>Pseudomonadati</taxon>
        <taxon>Pseudomonadota</taxon>
        <taxon>Gammaproteobacteria</taxon>
        <taxon>Pseudomonadales</taxon>
        <taxon>Pseudomonadaceae</taxon>
        <taxon>Pseudomonas</taxon>
    </lineage>
</organism>
<evidence type="ECO:0000313" key="2">
    <source>
        <dbReference type="Proteomes" id="UP000219564"/>
    </source>
</evidence>
<dbReference type="Pfam" id="PF16263">
    <property type="entry name" value="DUF4917"/>
    <property type="match status" value="1"/>
</dbReference>
<name>A0AAX2H3U1_9PSED</name>
<dbReference type="EMBL" id="OBKZ01000010">
    <property type="protein sequence ID" value="SOB50604.1"/>
    <property type="molecule type" value="Genomic_DNA"/>
</dbReference>
<gene>
    <name evidence="1" type="ORF">PLUA15_180055</name>
</gene>
<dbReference type="AlphaFoldDB" id="A0AAX2H3U1"/>
<comment type="caution">
    <text evidence="1">The sequence shown here is derived from an EMBL/GenBank/DDBJ whole genome shotgun (WGS) entry which is preliminary data.</text>
</comment>
<sequence>MTYAMTPFQEFDAELEDWNALRTSTPCSGLLLGNGASMAVWHDFYYDSLFEKTKSVAEKPLSQTELSVFDALNTRNFEHVLSALKTASKVNKALAISSASPRKRYYAIKEALINSTQDVHIPWRLMPAATLDCWQEELARYSTVYCSNYDLLAPWALMQAPKRFNDLFQTPGATFELAQAAAKGKTTRVLYLHGALHLVKNQEGKARKSVGDPAALLSNFAINHSISALDDVPLFVSEGTSDDKRKSIRMSDYLSFCHEQLMAHKDSLCIFGHSLGEQDQHLIDALRLAPLKTLCISIYPRSEAFIRFQKNHYTQLFAQNKVALRFYNAKTHPLGDSRHAVPVER</sequence>
<dbReference type="Proteomes" id="UP000219564">
    <property type="component" value="Unassembled WGS sequence"/>
</dbReference>
<protein>
    <recommendedName>
        <fullName evidence="3">DUF4917 domain-containing protein</fullName>
    </recommendedName>
</protein>
<proteinExistence type="predicted"/>
<reference evidence="1 2" key="1">
    <citation type="submission" date="2017-08" db="EMBL/GenBank/DDBJ databases">
        <authorList>
            <person name="Chaillou S."/>
        </authorList>
    </citation>
    <scope>NUCLEOTIDE SEQUENCE [LARGE SCALE GENOMIC DNA]</scope>
    <source>
        <strain evidence="1 2">MFPA15A1205</strain>
    </source>
</reference>
<accession>A0AAX2H3U1</accession>